<keyword evidence="3" id="KW-0399">Innate immunity</keyword>
<keyword evidence="5" id="KW-0391">Immunity</keyword>
<evidence type="ECO:0000256" key="7">
    <source>
        <dbReference type="ARBA" id="ARBA00023180"/>
    </source>
</evidence>
<dbReference type="GO" id="GO:0005576">
    <property type="term" value="C:extracellular region"/>
    <property type="evidence" value="ECO:0007669"/>
    <property type="project" value="UniProtKB-SubCell"/>
</dbReference>
<feature type="domain" description="Peptidase S1" evidence="9">
    <location>
        <begin position="1"/>
        <end position="230"/>
    </location>
</feature>
<dbReference type="GO" id="GO:0045087">
    <property type="term" value="P:innate immune response"/>
    <property type="evidence" value="ECO:0007669"/>
    <property type="project" value="UniProtKB-KW"/>
</dbReference>
<accession>A0A084WQL5</accession>
<dbReference type="CDD" id="cd00190">
    <property type="entry name" value="Tryp_SPc"/>
    <property type="match status" value="1"/>
</dbReference>
<keyword evidence="7" id="KW-0325">Glycoprotein</keyword>
<dbReference type="InterPro" id="IPR043504">
    <property type="entry name" value="Peptidase_S1_PA_chymotrypsin"/>
</dbReference>
<dbReference type="SMART" id="SM00020">
    <property type="entry name" value="Tryp_SPc"/>
    <property type="match status" value="1"/>
</dbReference>
<proteinExistence type="inferred from homology"/>
<gene>
    <name evidence="10" type="ORF">ZHAS_00020756</name>
</gene>
<evidence type="ECO:0000256" key="4">
    <source>
        <dbReference type="ARBA" id="ARBA00022729"/>
    </source>
</evidence>
<evidence type="ECO:0000256" key="3">
    <source>
        <dbReference type="ARBA" id="ARBA00022588"/>
    </source>
</evidence>
<comment type="subcellular location">
    <subcellularLocation>
        <location evidence="1">Secreted</location>
    </subcellularLocation>
</comment>
<comment type="similarity">
    <text evidence="8">Belongs to the peptidase S1 family. CLIP subfamily.</text>
</comment>
<dbReference type="InterPro" id="IPR051487">
    <property type="entry name" value="Ser/Thr_Proteases_Immune/Dev"/>
</dbReference>
<dbReference type="Proteomes" id="UP000030765">
    <property type="component" value="Unassembled WGS sequence"/>
</dbReference>
<keyword evidence="2" id="KW-0964">Secreted</keyword>
<dbReference type="EMBL" id="KE525396">
    <property type="protein sequence ID" value="KFB52509.1"/>
    <property type="molecule type" value="Genomic_DNA"/>
</dbReference>
<evidence type="ECO:0000256" key="6">
    <source>
        <dbReference type="ARBA" id="ARBA00023157"/>
    </source>
</evidence>
<dbReference type="PROSITE" id="PS00134">
    <property type="entry name" value="TRYPSIN_HIS"/>
    <property type="match status" value="1"/>
</dbReference>
<evidence type="ECO:0000313" key="12">
    <source>
        <dbReference type="Proteomes" id="UP000030765"/>
    </source>
</evidence>
<dbReference type="InterPro" id="IPR009003">
    <property type="entry name" value="Peptidase_S1_PA"/>
</dbReference>
<dbReference type="PANTHER" id="PTHR24256">
    <property type="entry name" value="TRYPTASE-RELATED"/>
    <property type="match status" value="1"/>
</dbReference>
<dbReference type="InterPro" id="IPR001254">
    <property type="entry name" value="Trypsin_dom"/>
</dbReference>
<dbReference type="PRINTS" id="PR00722">
    <property type="entry name" value="CHYMOTRYPSIN"/>
</dbReference>
<dbReference type="VEuPathDB" id="VectorBase:ASIC020756"/>
<evidence type="ECO:0000256" key="1">
    <source>
        <dbReference type="ARBA" id="ARBA00004613"/>
    </source>
</evidence>
<dbReference type="EnsemblMetazoa" id="ASIC020756-RA">
    <property type="protein sequence ID" value="ASIC020756-PA"/>
    <property type="gene ID" value="ASIC020756"/>
</dbReference>
<dbReference type="FunFam" id="2.40.10.10:FF:000028">
    <property type="entry name" value="Serine protease easter"/>
    <property type="match status" value="1"/>
</dbReference>
<dbReference type="Gene3D" id="2.40.10.10">
    <property type="entry name" value="Trypsin-like serine proteases"/>
    <property type="match status" value="2"/>
</dbReference>
<dbReference type="AlphaFoldDB" id="A0A084WQL5"/>
<dbReference type="InterPro" id="IPR001314">
    <property type="entry name" value="Peptidase_S1A"/>
</dbReference>
<evidence type="ECO:0000313" key="11">
    <source>
        <dbReference type="EnsemblMetazoa" id="ASIC020756-PA"/>
    </source>
</evidence>
<reference evidence="10 12" key="1">
    <citation type="journal article" date="2014" name="BMC Genomics">
        <title>Genome sequence of Anopheles sinensis provides insight into genetics basis of mosquito competence for malaria parasites.</title>
        <authorList>
            <person name="Zhou D."/>
            <person name="Zhang D."/>
            <person name="Ding G."/>
            <person name="Shi L."/>
            <person name="Hou Q."/>
            <person name="Ye Y."/>
            <person name="Xu Y."/>
            <person name="Zhou H."/>
            <person name="Xiong C."/>
            <person name="Li S."/>
            <person name="Yu J."/>
            <person name="Hong S."/>
            <person name="Yu X."/>
            <person name="Zou P."/>
            <person name="Chen C."/>
            <person name="Chang X."/>
            <person name="Wang W."/>
            <person name="Lv Y."/>
            <person name="Sun Y."/>
            <person name="Ma L."/>
            <person name="Shen B."/>
            <person name="Zhu C."/>
        </authorList>
    </citation>
    <scope>NUCLEOTIDE SEQUENCE [LARGE SCALE GENOMIC DNA]</scope>
</reference>
<keyword evidence="4" id="KW-0732">Signal</keyword>
<organism evidence="10">
    <name type="scientific">Anopheles sinensis</name>
    <name type="common">Mosquito</name>
    <dbReference type="NCBI Taxonomy" id="74873"/>
    <lineage>
        <taxon>Eukaryota</taxon>
        <taxon>Metazoa</taxon>
        <taxon>Ecdysozoa</taxon>
        <taxon>Arthropoda</taxon>
        <taxon>Hexapoda</taxon>
        <taxon>Insecta</taxon>
        <taxon>Pterygota</taxon>
        <taxon>Neoptera</taxon>
        <taxon>Endopterygota</taxon>
        <taxon>Diptera</taxon>
        <taxon>Nematocera</taxon>
        <taxon>Culicoidea</taxon>
        <taxon>Culicidae</taxon>
        <taxon>Anophelinae</taxon>
        <taxon>Anopheles</taxon>
    </lineage>
</organism>
<dbReference type="OrthoDB" id="547031at2759"/>
<evidence type="ECO:0000259" key="9">
    <source>
        <dbReference type="PROSITE" id="PS50240"/>
    </source>
</evidence>
<evidence type="ECO:0000313" key="10">
    <source>
        <dbReference type="EMBL" id="KFB52509.1"/>
    </source>
</evidence>
<dbReference type="GO" id="GO:0004252">
    <property type="term" value="F:serine-type endopeptidase activity"/>
    <property type="evidence" value="ECO:0007669"/>
    <property type="project" value="InterPro"/>
</dbReference>
<sequence>MALLYYQEGWRCAGTLINERYILTAAHCVKNVKLNFVRLGEFDLSLRIDCDQWGWGCAPAPQDIPIDRVIIHKKYNSRRKQNDIALLRLAHPVTLNKNVMPICLPVTPQLRENEQWYKVFGWGRTEKDMSGKLRGAEVNLLLQDACNKWIAQVDKYIRNTNTQVCAIGAANMSEHCRGDSGGPLLTRTSTGRYVQYGVVSYGLYSCGKEPFPETYTRVASFIDWIFDNLEE</sequence>
<dbReference type="Pfam" id="PF00089">
    <property type="entry name" value="Trypsin"/>
    <property type="match status" value="1"/>
</dbReference>
<name>A0A084WQL5_ANOSI</name>
<dbReference type="OMA" id="RENEQWY"/>
<protein>
    <submittedName>
        <fullName evidence="10">AGAP009214-PA-like protein</fullName>
    </submittedName>
</protein>
<keyword evidence="6" id="KW-1015">Disulfide bond</keyword>
<dbReference type="STRING" id="74873.A0A084WQL5"/>
<dbReference type="PROSITE" id="PS50240">
    <property type="entry name" value="TRYPSIN_DOM"/>
    <property type="match status" value="1"/>
</dbReference>
<evidence type="ECO:0000256" key="8">
    <source>
        <dbReference type="ARBA" id="ARBA00024195"/>
    </source>
</evidence>
<evidence type="ECO:0000256" key="2">
    <source>
        <dbReference type="ARBA" id="ARBA00022525"/>
    </source>
</evidence>
<keyword evidence="12" id="KW-1185">Reference proteome</keyword>
<dbReference type="InterPro" id="IPR018114">
    <property type="entry name" value="TRYPSIN_HIS"/>
</dbReference>
<dbReference type="VEuPathDB" id="VectorBase:ASIS015781"/>
<dbReference type="SUPFAM" id="SSF50494">
    <property type="entry name" value="Trypsin-like serine proteases"/>
    <property type="match status" value="1"/>
</dbReference>
<evidence type="ECO:0000256" key="5">
    <source>
        <dbReference type="ARBA" id="ARBA00022859"/>
    </source>
</evidence>
<dbReference type="FunFam" id="2.40.10.10:FF:000054">
    <property type="entry name" value="Complement C1r subcomponent"/>
    <property type="match status" value="1"/>
</dbReference>
<dbReference type="GO" id="GO:0006508">
    <property type="term" value="P:proteolysis"/>
    <property type="evidence" value="ECO:0007669"/>
    <property type="project" value="InterPro"/>
</dbReference>
<reference evidence="11" key="2">
    <citation type="submission" date="2020-05" db="UniProtKB">
        <authorList>
            <consortium name="EnsemblMetazoa"/>
        </authorList>
    </citation>
    <scope>IDENTIFICATION</scope>
</reference>
<dbReference type="EMBL" id="ATLV01025639">
    <property type="status" value="NOT_ANNOTATED_CDS"/>
    <property type="molecule type" value="Genomic_DNA"/>
</dbReference>